<dbReference type="Proteomes" id="UP001499990">
    <property type="component" value="Unassembled WGS sequence"/>
</dbReference>
<dbReference type="EMBL" id="BAAAYL010000002">
    <property type="protein sequence ID" value="GAA3380833.1"/>
    <property type="molecule type" value="Genomic_DNA"/>
</dbReference>
<evidence type="ECO:0000256" key="2">
    <source>
        <dbReference type="SAM" id="Phobius"/>
    </source>
</evidence>
<proteinExistence type="predicted"/>
<reference evidence="4" key="1">
    <citation type="journal article" date="2019" name="Int. J. Syst. Evol. Microbiol.">
        <title>The Global Catalogue of Microorganisms (GCM) 10K type strain sequencing project: providing services to taxonomists for standard genome sequencing and annotation.</title>
        <authorList>
            <consortium name="The Broad Institute Genomics Platform"/>
            <consortium name="The Broad Institute Genome Sequencing Center for Infectious Disease"/>
            <person name="Wu L."/>
            <person name="Ma J."/>
        </authorList>
    </citation>
    <scope>NUCLEOTIDE SEQUENCE [LARGE SCALE GENOMIC DNA]</scope>
    <source>
        <strain evidence="4">JCM 9651</strain>
    </source>
</reference>
<gene>
    <name evidence="3" type="ORF">GCM10020367_69700</name>
</gene>
<keyword evidence="4" id="KW-1185">Reference proteome</keyword>
<keyword evidence="2" id="KW-0472">Membrane</keyword>
<protein>
    <submittedName>
        <fullName evidence="3">DUF1345 domain-containing protein</fullName>
    </submittedName>
</protein>
<feature type="transmembrane region" description="Helical" evidence="2">
    <location>
        <begin position="30"/>
        <end position="47"/>
    </location>
</feature>
<organism evidence="3 4">
    <name type="scientific">Streptomyces sannanensis</name>
    <dbReference type="NCBI Taxonomy" id="285536"/>
    <lineage>
        <taxon>Bacteria</taxon>
        <taxon>Bacillati</taxon>
        <taxon>Actinomycetota</taxon>
        <taxon>Actinomycetes</taxon>
        <taxon>Kitasatosporales</taxon>
        <taxon>Streptomycetaceae</taxon>
        <taxon>Streptomyces</taxon>
    </lineage>
</organism>
<dbReference type="RefSeq" id="WP_345045386.1">
    <property type="nucleotide sequence ID" value="NZ_BAAAYL010000002.1"/>
</dbReference>
<comment type="caution">
    <text evidence="3">The sequence shown here is derived from an EMBL/GenBank/DDBJ whole genome shotgun (WGS) entry which is preliminary data.</text>
</comment>
<evidence type="ECO:0000313" key="4">
    <source>
        <dbReference type="Proteomes" id="UP001499990"/>
    </source>
</evidence>
<name>A0ABP6SNI1_9ACTN</name>
<feature type="transmembrane region" description="Helical" evidence="2">
    <location>
        <begin position="83"/>
        <end position="102"/>
    </location>
</feature>
<feature type="region of interest" description="Disordered" evidence="1">
    <location>
        <begin position="1"/>
        <end position="20"/>
    </location>
</feature>
<evidence type="ECO:0000313" key="3">
    <source>
        <dbReference type="EMBL" id="GAA3380833.1"/>
    </source>
</evidence>
<feature type="transmembrane region" description="Helical" evidence="2">
    <location>
        <begin position="210"/>
        <end position="231"/>
    </location>
</feature>
<feature type="compositionally biased region" description="Basic and acidic residues" evidence="1">
    <location>
        <begin position="1"/>
        <end position="19"/>
    </location>
</feature>
<feature type="transmembrane region" description="Helical" evidence="2">
    <location>
        <begin position="122"/>
        <end position="143"/>
    </location>
</feature>
<evidence type="ECO:0000256" key="1">
    <source>
        <dbReference type="SAM" id="MobiDB-lite"/>
    </source>
</evidence>
<keyword evidence="2" id="KW-1133">Transmembrane helix</keyword>
<sequence length="235" mass="25202">MTGRHPTDPGDPSRPHEPEPQQAVYAEARWPMAGAIIAVVVLTLLLPDDLRLGPRWALPLVEGLLLVALIAGDPVRISRRSAAMRAVSIALVSVLACGAIWSTVQLIDDLIHGGTETNSADALLQAGGSVWASTILAFSLLYFELDSGGAAARAHHMPTMPDLAFPQHLSPEVKPAHWRPRYIDYLYLGFTNSTAFSPTDVMPLAPWAKIVMAIQSLVSLVILGLIIARAVNVLA</sequence>
<keyword evidence="2" id="KW-0812">Transmembrane</keyword>
<accession>A0ABP6SNI1</accession>
<dbReference type="SUPFAM" id="SSF81324">
    <property type="entry name" value="Voltage-gated potassium channels"/>
    <property type="match status" value="1"/>
</dbReference>